<evidence type="ECO:0000313" key="2">
    <source>
        <dbReference type="Proteomes" id="UP000019109"/>
    </source>
</evidence>
<dbReference type="AlphaFoldDB" id="W4V5F4"/>
<protein>
    <submittedName>
        <fullName evidence="1">Long-chain-fatty-acid-CoA ligase</fullName>
    </submittedName>
</protein>
<organism evidence="1 2">
    <name type="scientific">Acetivibrio straminisolvens JCM 21531</name>
    <dbReference type="NCBI Taxonomy" id="1294263"/>
    <lineage>
        <taxon>Bacteria</taxon>
        <taxon>Bacillati</taxon>
        <taxon>Bacillota</taxon>
        <taxon>Clostridia</taxon>
        <taxon>Eubacteriales</taxon>
        <taxon>Oscillospiraceae</taxon>
        <taxon>Acetivibrio</taxon>
    </lineage>
</organism>
<dbReference type="Proteomes" id="UP000019109">
    <property type="component" value="Unassembled WGS sequence"/>
</dbReference>
<dbReference type="EMBL" id="BAVR01000012">
    <property type="protein sequence ID" value="GAE87979.1"/>
    <property type="molecule type" value="Genomic_DNA"/>
</dbReference>
<comment type="caution">
    <text evidence="1">The sequence shown here is derived from an EMBL/GenBank/DDBJ whole genome shotgun (WGS) entry which is preliminary data.</text>
</comment>
<evidence type="ECO:0000313" key="1">
    <source>
        <dbReference type="EMBL" id="GAE87979.1"/>
    </source>
</evidence>
<keyword evidence="1" id="KW-0436">Ligase</keyword>
<reference evidence="1" key="1">
    <citation type="journal article" date="2014" name="Genome Announc.">
        <title>Draft Genome Sequence of Clostridium straminisolvens Strain JCM 21531T, Isolated from a Cellulose-Degrading Bacterial Community.</title>
        <authorList>
            <person name="Yuki M."/>
            <person name="Oshima K."/>
            <person name="Suda W."/>
            <person name="Sakamoto M."/>
            <person name="Kitamura K."/>
            <person name="Iida T."/>
            <person name="Hattori M."/>
            <person name="Ohkuma M."/>
        </authorList>
    </citation>
    <scope>NUCLEOTIDE SEQUENCE [LARGE SCALE GENOMIC DNA]</scope>
    <source>
        <strain evidence="1">JCM 21531</strain>
    </source>
</reference>
<dbReference type="GO" id="GO:0016874">
    <property type="term" value="F:ligase activity"/>
    <property type="evidence" value="ECO:0007669"/>
    <property type="project" value="UniProtKB-KW"/>
</dbReference>
<accession>W4V5F4</accession>
<sequence>MKSKQLKIELQNNINNYLYNSCLLCIILGNENFYPWFYENYTQIFYNDNKWSRYSNKEVWLDFYGGWIAAQSLLEFIKIPRKSIANIDIITYIKDKIDNHKYVFTFLDEYYVKPNYMKSNSHRVHDILVYGYDDFSEKLTVIGFDNNHNFTSYNISYQTFAKAFENGLALTESEEIWNQDNLYGRLFKFREKNSQFFKFNIKKFLRGLHDYIFSINSAQKDFPDRTADKEIEYFDIYFDEKNIFGMEIYEHLPEYLYNVIKYDTRLSYVPFHTLFEHKKGMKDRLIYIAKNFKVDDKFEELIDRYNHTVNVFNSMRLAAMKYIIDSKESIIKNLINTINIEKIYEKEILAQVYEEICNLTEYY</sequence>
<proteinExistence type="predicted"/>
<name>W4V5F4_9FIRM</name>
<dbReference type="STRING" id="1294263.JCM21531_1392"/>
<gene>
    <name evidence="1" type="ORF">JCM21531_1392</name>
</gene>
<keyword evidence="2" id="KW-1185">Reference proteome</keyword>